<evidence type="ECO:0000259" key="13">
    <source>
        <dbReference type="Pfam" id="PF10589"/>
    </source>
</evidence>
<feature type="domain" description="Soluble ligand binding" evidence="12">
    <location>
        <begin position="227"/>
        <end position="261"/>
    </location>
</feature>
<keyword evidence="15" id="KW-1185">Reference proteome</keyword>
<sequence>MIAHSPLHTNPPGAQRLFAGRGPGLTEHHTRFGALPTHPAEQVVASLHAAGLTGRGGAGFPTGRKIDSVTGGGAVVIGNGAEGEPLSQKDAMLLTRAPHLVVDGLQVCASTVGADRVYLYVPERISPAVRKALDERVAAGVDPRRVTLVEASDTFVAGEESAVVRRLEGGPALPRDRTVPTSISGVRGRPTLVNNVETLAHVALIARYGPQWFRSVGDPEDPGTVLITLSGAVSRRGVMELPTGTPLADVLAAGGLTDLRTARAVLTGGYHGSWIPAANLTDARLSRAGLRACGATPGAGIIHVLAADQCGLAHTAGIVAYLADHGARQCGPCRNGLPRLAELCDELAYGRVDDGQIRELHRMLGLVDGRGACRHPDGTIRMVRSALNAFADDIAHHRAGRCSAALVTARSADRRGPRRAVEIA</sequence>
<dbReference type="GO" id="GO:0045333">
    <property type="term" value="P:cellular respiration"/>
    <property type="evidence" value="ECO:0007669"/>
    <property type="project" value="TreeGrafter"/>
</dbReference>
<evidence type="ECO:0000256" key="9">
    <source>
        <dbReference type="ARBA" id="ARBA00023014"/>
    </source>
</evidence>
<evidence type="ECO:0000256" key="7">
    <source>
        <dbReference type="ARBA" id="ARBA00022723"/>
    </source>
</evidence>
<dbReference type="AlphaFoldDB" id="A0A0J6WGT2"/>
<keyword evidence="6" id="KW-0288">FMN</keyword>
<dbReference type="Gene3D" id="3.10.20.600">
    <property type="match status" value="1"/>
</dbReference>
<dbReference type="InterPro" id="IPR037207">
    <property type="entry name" value="Nuop51_4Fe4S-bd_sf"/>
</dbReference>
<feature type="domain" description="NADH-ubiquinone oxidoreductase 51kDa subunit iron-sulphur binding" evidence="13">
    <location>
        <begin position="318"/>
        <end position="397"/>
    </location>
</feature>
<evidence type="ECO:0000256" key="2">
    <source>
        <dbReference type="ARBA" id="ARBA00001966"/>
    </source>
</evidence>
<gene>
    <name evidence="14" type="primary">nuoF</name>
    <name evidence="14" type="ORF">MCHUDSM44219_01992</name>
</gene>
<dbReference type="OrthoDB" id="9805533at2"/>
<keyword evidence="14" id="KW-0560">Oxidoreductase</keyword>
<evidence type="ECO:0000259" key="11">
    <source>
        <dbReference type="Pfam" id="PF01512"/>
    </source>
</evidence>
<evidence type="ECO:0000256" key="1">
    <source>
        <dbReference type="ARBA" id="ARBA00001917"/>
    </source>
</evidence>
<comment type="cofactor">
    <cofactor evidence="2">
        <name>[4Fe-4S] cluster</name>
        <dbReference type="ChEBI" id="CHEBI:49883"/>
    </cofactor>
</comment>
<organism evidence="14 15">
    <name type="scientific">Mycolicibacterium chubuense</name>
    <name type="common">Mycobacterium chubuense</name>
    <dbReference type="NCBI Taxonomy" id="1800"/>
    <lineage>
        <taxon>Bacteria</taxon>
        <taxon>Bacillati</taxon>
        <taxon>Actinomycetota</taxon>
        <taxon>Actinomycetes</taxon>
        <taxon>Mycobacteriales</taxon>
        <taxon>Mycobacteriaceae</taxon>
        <taxon>Mycolicibacterium</taxon>
    </lineage>
</organism>
<protein>
    <submittedName>
        <fullName evidence="14">NADH-quinone oxidoreductase subunit F</fullName>
        <ecNumber evidence="14">1.6.5.11</ecNumber>
    </submittedName>
</protein>
<dbReference type="GO" id="GO:0003954">
    <property type="term" value="F:NADH dehydrogenase activity"/>
    <property type="evidence" value="ECO:0007669"/>
    <property type="project" value="TreeGrafter"/>
</dbReference>
<evidence type="ECO:0000256" key="3">
    <source>
        <dbReference type="ARBA" id="ARBA00007523"/>
    </source>
</evidence>
<dbReference type="GO" id="GO:0046872">
    <property type="term" value="F:metal ion binding"/>
    <property type="evidence" value="ECO:0007669"/>
    <property type="project" value="UniProtKB-KW"/>
</dbReference>
<dbReference type="Pfam" id="PF01512">
    <property type="entry name" value="Complex1_51K"/>
    <property type="match status" value="1"/>
</dbReference>
<evidence type="ECO:0000256" key="10">
    <source>
        <dbReference type="SAM" id="MobiDB-lite"/>
    </source>
</evidence>
<accession>A0A0J6WGT2</accession>
<dbReference type="Pfam" id="PF10589">
    <property type="entry name" value="NADH_4Fe-4S"/>
    <property type="match status" value="1"/>
</dbReference>
<comment type="caution">
    <text evidence="14">The sequence shown here is derived from an EMBL/GenBank/DDBJ whole genome shotgun (WGS) entry which is preliminary data.</text>
</comment>
<comment type="similarity">
    <text evidence="3">Belongs to the complex I 51 kDa subunit family.</text>
</comment>
<dbReference type="Gene3D" id="3.40.50.11540">
    <property type="entry name" value="NADH-ubiquinone oxidoreductase 51kDa subunit"/>
    <property type="match status" value="1"/>
</dbReference>
<keyword evidence="7" id="KW-0479">Metal-binding</keyword>
<dbReference type="SUPFAM" id="SSF142984">
    <property type="entry name" value="Nqo1 middle domain-like"/>
    <property type="match status" value="1"/>
</dbReference>
<dbReference type="PANTHER" id="PTHR11780">
    <property type="entry name" value="NADH-UBIQUINONE OXIDOREDUCTASE FLAVOPROTEIN 1 NDUFV1"/>
    <property type="match status" value="1"/>
</dbReference>
<dbReference type="InterPro" id="IPR037225">
    <property type="entry name" value="Nuo51_FMN-bd_sf"/>
</dbReference>
<keyword evidence="9" id="KW-0411">Iron-sulfur</keyword>
<dbReference type="Proteomes" id="UP000036176">
    <property type="component" value="Unassembled WGS sequence"/>
</dbReference>
<proteinExistence type="inferred from homology"/>
<dbReference type="EMBL" id="JYNX01000032">
    <property type="protein sequence ID" value="KMO80942.1"/>
    <property type="molecule type" value="Genomic_DNA"/>
</dbReference>
<dbReference type="GO" id="GO:0051539">
    <property type="term" value="F:4 iron, 4 sulfur cluster binding"/>
    <property type="evidence" value="ECO:0007669"/>
    <property type="project" value="UniProtKB-KW"/>
</dbReference>
<dbReference type="PANTHER" id="PTHR11780:SF10">
    <property type="entry name" value="NADH DEHYDROGENASE [UBIQUINONE] FLAVOPROTEIN 1, MITOCHONDRIAL"/>
    <property type="match status" value="1"/>
</dbReference>
<dbReference type="Gene3D" id="1.20.1440.230">
    <property type="entry name" value="NADH-ubiquinone oxidoreductase 51kDa subunit, iron-sulphur binding domain"/>
    <property type="match status" value="1"/>
</dbReference>
<keyword evidence="5" id="KW-0285">Flavoprotein</keyword>
<keyword evidence="4" id="KW-0004">4Fe-4S</keyword>
<evidence type="ECO:0000313" key="14">
    <source>
        <dbReference type="EMBL" id="KMO80942.1"/>
    </source>
</evidence>
<evidence type="ECO:0000259" key="12">
    <source>
        <dbReference type="Pfam" id="PF10531"/>
    </source>
</evidence>
<feature type="region of interest" description="Disordered" evidence="10">
    <location>
        <begin position="1"/>
        <end position="32"/>
    </location>
</feature>
<reference evidence="14 15" key="1">
    <citation type="journal article" date="2015" name="Genome Biol. Evol.">
        <title>Characterization of Three Mycobacterium spp. with Potential Use in Bioremediation by Genome Sequencing and Comparative Genomics.</title>
        <authorList>
            <person name="Das S."/>
            <person name="Pettersson B.M."/>
            <person name="Behra P.R."/>
            <person name="Ramesh M."/>
            <person name="Dasgupta S."/>
            <person name="Bhattacharya A."/>
            <person name="Kirsebom L.A."/>
        </authorList>
    </citation>
    <scope>NUCLEOTIDE SEQUENCE [LARGE SCALE GENOMIC DNA]</scope>
    <source>
        <strain evidence="14 15">DSM 44219</strain>
    </source>
</reference>
<evidence type="ECO:0000313" key="15">
    <source>
        <dbReference type="Proteomes" id="UP000036176"/>
    </source>
</evidence>
<dbReference type="InterPro" id="IPR019575">
    <property type="entry name" value="Nuop51_4Fe4S-bd"/>
</dbReference>
<dbReference type="SUPFAM" id="SSF142019">
    <property type="entry name" value="Nqo1 FMN-binding domain-like"/>
    <property type="match status" value="1"/>
</dbReference>
<evidence type="ECO:0000256" key="6">
    <source>
        <dbReference type="ARBA" id="ARBA00022643"/>
    </source>
</evidence>
<evidence type="ECO:0000256" key="5">
    <source>
        <dbReference type="ARBA" id="ARBA00022630"/>
    </source>
</evidence>
<dbReference type="SUPFAM" id="SSF140490">
    <property type="entry name" value="Nqo1C-terminal domain-like"/>
    <property type="match status" value="1"/>
</dbReference>
<dbReference type="EC" id="1.6.5.11" evidence="14"/>
<comment type="cofactor">
    <cofactor evidence="1">
        <name>FMN</name>
        <dbReference type="ChEBI" id="CHEBI:58210"/>
    </cofactor>
</comment>
<evidence type="ECO:0000256" key="8">
    <source>
        <dbReference type="ARBA" id="ARBA00023004"/>
    </source>
</evidence>
<feature type="domain" description="NADH-ubiquinone oxidoreductase 51kDa subunit FMN-binding" evidence="11">
    <location>
        <begin position="48"/>
        <end position="203"/>
    </location>
</feature>
<name>A0A0J6WGT2_MYCCU</name>
<dbReference type="PATRIC" id="fig|1800.3.peg.1997"/>
<dbReference type="Pfam" id="PF10531">
    <property type="entry name" value="SLBB"/>
    <property type="match status" value="1"/>
</dbReference>
<dbReference type="InterPro" id="IPR011538">
    <property type="entry name" value="Nuo51_FMN-bd"/>
</dbReference>
<keyword evidence="8" id="KW-0408">Iron</keyword>
<dbReference type="InterPro" id="IPR019554">
    <property type="entry name" value="Soluble_ligand-bd"/>
</dbReference>
<dbReference type="InterPro" id="IPR050837">
    <property type="entry name" value="ComplexI_51kDa_subunit"/>
</dbReference>
<evidence type="ECO:0000256" key="4">
    <source>
        <dbReference type="ARBA" id="ARBA00022485"/>
    </source>
</evidence>